<protein>
    <submittedName>
        <fullName evidence="2">Uncharacterized protein</fullName>
    </submittedName>
</protein>
<keyword evidence="3" id="KW-1185">Reference proteome</keyword>
<reference evidence="2 3" key="1">
    <citation type="submission" date="2023-07" db="EMBL/GenBank/DDBJ databases">
        <authorList>
            <person name="Peeters C."/>
        </authorList>
    </citation>
    <scope>NUCLEOTIDE SEQUENCE [LARGE SCALE GENOMIC DNA]</scope>
    <source>
        <strain evidence="2 3">LMG 19083</strain>
    </source>
</reference>
<sequence length="197" mass="20942">MSPSVSMRSHSASNSADEASIPGRLMSVVCPSAWSLILMLVRLVPGTRQKPSSTPLRANSASNSSALASPRRPVAITGTCQSARQAATLTPLPPACWVTLRPILTRPRSRRSRPMVMSMAGLSVTVTMRGCLLMRPSPCHPLASATWFPGRAPPVRMRRPAPVLRAATARGCALRAAAPSQAQYRADSSTVHARQAP</sequence>
<dbReference type="EMBL" id="CATZBU010000015">
    <property type="protein sequence ID" value="CAJ0806852.1"/>
    <property type="molecule type" value="Genomic_DNA"/>
</dbReference>
<name>A0ABM9JWQ3_9RALS</name>
<evidence type="ECO:0000256" key="1">
    <source>
        <dbReference type="SAM" id="MobiDB-lite"/>
    </source>
</evidence>
<organism evidence="2 3">
    <name type="scientific">Ralstonia psammae</name>
    <dbReference type="NCBI Taxonomy" id="3058598"/>
    <lineage>
        <taxon>Bacteria</taxon>
        <taxon>Pseudomonadati</taxon>
        <taxon>Pseudomonadota</taxon>
        <taxon>Betaproteobacteria</taxon>
        <taxon>Burkholderiales</taxon>
        <taxon>Burkholderiaceae</taxon>
        <taxon>Ralstonia</taxon>
    </lineage>
</organism>
<feature type="region of interest" description="Disordered" evidence="1">
    <location>
        <begin position="48"/>
        <end position="70"/>
    </location>
</feature>
<evidence type="ECO:0000313" key="3">
    <source>
        <dbReference type="Proteomes" id="UP001189813"/>
    </source>
</evidence>
<proteinExistence type="predicted"/>
<comment type="caution">
    <text evidence="2">The sequence shown here is derived from an EMBL/GenBank/DDBJ whole genome shotgun (WGS) entry which is preliminary data.</text>
</comment>
<accession>A0ABM9JWQ3</accession>
<dbReference type="Proteomes" id="UP001189813">
    <property type="component" value="Unassembled WGS sequence"/>
</dbReference>
<gene>
    <name evidence="2" type="ORF">LMG19083_04478</name>
</gene>
<evidence type="ECO:0000313" key="2">
    <source>
        <dbReference type="EMBL" id="CAJ0806852.1"/>
    </source>
</evidence>
<feature type="compositionally biased region" description="Low complexity" evidence="1">
    <location>
        <begin position="55"/>
        <end position="70"/>
    </location>
</feature>